<feature type="transmembrane region" description="Helical" evidence="2">
    <location>
        <begin position="64"/>
        <end position="87"/>
    </location>
</feature>
<dbReference type="InterPro" id="IPR025519">
    <property type="entry name" value="DUF4407"/>
</dbReference>
<proteinExistence type="predicted"/>
<evidence type="ECO:0000256" key="2">
    <source>
        <dbReference type="SAM" id="Phobius"/>
    </source>
</evidence>
<gene>
    <name evidence="3" type="ORF">Aco03nite_073630</name>
</gene>
<sequence>MRTGPFLASLGGADPDVLARAKQISKAGAAKDQARFVALGLVLLATAALAMVSMTFAMTDGLHIGPVGAVLVGVFWGLIILIVDRALILSLKPKGSRWLLFWMILPRVLMAALLGLVVSTPLTLRIFADEIGRQMSLDNIVAAEQSSIALSTGDRQKRLKDLDTEIAKYEGYLRGDVPVTSPELVAAENEYKQADTAYQTKQAAADKAWAAWKCELDGKLCDAGSGKPGNGDRAQALRREYDHKADSANAARTLAQRKQAALTRAQAQAKNATGDKVTQAQDSADQALPALRQQRDVLRAAIQDDQQTANQEAAGNTGLLAQLVALSHLGEDNGWARAAHLLVAALLFMLELLPVAVKSLSILGPPTAYDQIDDLDTKEVVRAAGRQEYIDKDLENRKKRIVAEVHNEVEVVMREIAKDQIESWKQKVKQVIANPPPPGATAPAAGNRPRPSAASRVARGLNLPPSKRNL</sequence>
<evidence type="ECO:0000256" key="1">
    <source>
        <dbReference type="SAM" id="MobiDB-lite"/>
    </source>
</evidence>
<protein>
    <recommendedName>
        <fullName evidence="5">DUF4407 domain-containing protein</fullName>
    </recommendedName>
</protein>
<dbReference type="Proteomes" id="UP000612282">
    <property type="component" value="Unassembled WGS sequence"/>
</dbReference>
<dbReference type="Pfam" id="PF14362">
    <property type="entry name" value="DUF4407"/>
    <property type="match status" value="1"/>
</dbReference>
<evidence type="ECO:0000313" key="4">
    <source>
        <dbReference type="Proteomes" id="UP000612282"/>
    </source>
</evidence>
<feature type="compositionally biased region" description="Low complexity" evidence="1">
    <location>
        <begin position="441"/>
        <end position="459"/>
    </location>
</feature>
<dbReference type="EMBL" id="BOMG01000093">
    <property type="protein sequence ID" value="GID58959.1"/>
    <property type="molecule type" value="Genomic_DNA"/>
</dbReference>
<accession>A0ABQ3XKD4</accession>
<organism evidence="3 4">
    <name type="scientific">Actinoplanes couchii</name>
    <dbReference type="NCBI Taxonomy" id="403638"/>
    <lineage>
        <taxon>Bacteria</taxon>
        <taxon>Bacillati</taxon>
        <taxon>Actinomycetota</taxon>
        <taxon>Actinomycetes</taxon>
        <taxon>Micromonosporales</taxon>
        <taxon>Micromonosporaceae</taxon>
        <taxon>Actinoplanes</taxon>
    </lineage>
</organism>
<comment type="caution">
    <text evidence="3">The sequence shown here is derived from an EMBL/GenBank/DDBJ whole genome shotgun (WGS) entry which is preliminary data.</text>
</comment>
<evidence type="ECO:0008006" key="5">
    <source>
        <dbReference type="Google" id="ProtNLM"/>
    </source>
</evidence>
<reference evidence="3 4" key="1">
    <citation type="submission" date="2021-01" db="EMBL/GenBank/DDBJ databases">
        <title>Whole genome shotgun sequence of Actinoplanes couchii NBRC 106145.</title>
        <authorList>
            <person name="Komaki H."/>
            <person name="Tamura T."/>
        </authorList>
    </citation>
    <scope>NUCLEOTIDE SEQUENCE [LARGE SCALE GENOMIC DNA]</scope>
    <source>
        <strain evidence="3 4">NBRC 106145</strain>
    </source>
</reference>
<keyword evidence="2" id="KW-0812">Transmembrane</keyword>
<keyword evidence="2" id="KW-1133">Transmembrane helix</keyword>
<feature type="transmembrane region" description="Helical" evidence="2">
    <location>
        <begin position="99"/>
        <end position="118"/>
    </location>
</feature>
<name>A0ABQ3XKD4_9ACTN</name>
<evidence type="ECO:0000313" key="3">
    <source>
        <dbReference type="EMBL" id="GID58959.1"/>
    </source>
</evidence>
<keyword evidence="4" id="KW-1185">Reference proteome</keyword>
<keyword evidence="2" id="KW-0472">Membrane</keyword>
<feature type="transmembrane region" description="Helical" evidence="2">
    <location>
        <begin position="36"/>
        <end position="58"/>
    </location>
</feature>
<feature type="region of interest" description="Disordered" evidence="1">
    <location>
        <begin position="431"/>
        <end position="470"/>
    </location>
</feature>